<evidence type="ECO:0000256" key="2">
    <source>
        <dbReference type="ARBA" id="ARBA00022679"/>
    </source>
</evidence>
<name>Q231T6_TETTS</name>
<gene>
    <name evidence="10" type="ORF">TTHERM_00782050</name>
</gene>
<proteinExistence type="inferred from homology"/>
<evidence type="ECO:0000256" key="7">
    <source>
        <dbReference type="ARBA" id="ARBA00038298"/>
    </source>
</evidence>
<feature type="domain" description="Palmitoyltransferase DHHC" evidence="9">
    <location>
        <begin position="113"/>
        <end position="154"/>
    </location>
</feature>
<comment type="similarity">
    <text evidence="7">Belongs to the DHHC palmitoyltransferase family. PFA5 subfamily.</text>
</comment>
<comment type="catalytic activity">
    <reaction evidence="8">
        <text>L-cysteinyl-[protein] + hexadecanoyl-CoA = S-hexadecanoyl-L-cysteinyl-[protein] + CoA</text>
        <dbReference type="Rhea" id="RHEA:36683"/>
        <dbReference type="Rhea" id="RHEA-COMP:10131"/>
        <dbReference type="Rhea" id="RHEA-COMP:11032"/>
        <dbReference type="ChEBI" id="CHEBI:29950"/>
        <dbReference type="ChEBI" id="CHEBI:57287"/>
        <dbReference type="ChEBI" id="CHEBI:57379"/>
        <dbReference type="ChEBI" id="CHEBI:74151"/>
        <dbReference type="EC" id="2.3.1.225"/>
    </reaction>
</comment>
<keyword evidence="3 8" id="KW-0812">Transmembrane</keyword>
<dbReference type="GO" id="GO:0005794">
    <property type="term" value="C:Golgi apparatus"/>
    <property type="evidence" value="ECO:0007669"/>
    <property type="project" value="TreeGrafter"/>
</dbReference>
<keyword evidence="4 8" id="KW-1133">Transmembrane helix</keyword>
<keyword evidence="5 8" id="KW-0472">Membrane</keyword>
<dbReference type="PANTHER" id="PTHR22883">
    <property type="entry name" value="ZINC FINGER DHHC DOMAIN CONTAINING PROTEIN"/>
    <property type="match status" value="1"/>
</dbReference>
<dbReference type="GeneID" id="7842033"/>
<evidence type="ECO:0000313" key="11">
    <source>
        <dbReference type="Proteomes" id="UP000009168"/>
    </source>
</evidence>
<dbReference type="GO" id="GO:0005783">
    <property type="term" value="C:endoplasmic reticulum"/>
    <property type="evidence" value="ECO:0007669"/>
    <property type="project" value="TreeGrafter"/>
</dbReference>
<evidence type="ECO:0000256" key="4">
    <source>
        <dbReference type="ARBA" id="ARBA00022989"/>
    </source>
</evidence>
<dbReference type="InterPro" id="IPR039859">
    <property type="entry name" value="PFA4/ZDH16/20/ERF2-like"/>
</dbReference>
<evidence type="ECO:0000256" key="5">
    <source>
        <dbReference type="ARBA" id="ARBA00023136"/>
    </source>
</evidence>
<organism evidence="10 11">
    <name type="scientific">Tetrahymena thermophila (strain SB210)</name>
    <dbReference type="NCBI Taxonomy" id="312017"/>
    <lineage>
        <taxon>Eukaryota</taxon>
        <taxon>Sar</taxon>
        <taxon>Alveolata</taxon>
        <taxon>Ciliophora</taxon>
        <taxon>Intramacronucleata</taxon>
        <taxon>Oligohymenophorea</taxon>
        <taxon>Hymenostomatida</taxon>
        <taxon>Tetrahymenina</taxon>
        <taxon>Tetrahymenidae</taxon>
        <taxon>Tetrahymena</taxon>
    </lineage>
</organism>
<dbReference type="PROSITE" id="PS50216">
    <property type="entry name" value="DHHC"/>
    <property type="match status" value="1"/>
</dbReference>
<dbReference type="EC" id="2.3.1.225" evidence="8"/>
<evidence type="ECO:0000256" key="6">
    <source>
        <dbReference type="ARBA" id="ARBA00023315"/>
    </source>
</evidence>
<dbReference type="EMBL" id="GG662770">
    <property type="protein sequence ID" value="EAR91216.2"/>
    <property type="molecule type" value="Genomic_DNA"/>
</dbReference>
<dbReference type="GO" id="GO:0006612">
    <property type="term" value="P:protein targeting to membrane"/>
    <property type="evidence" value="ECO:0007669"/>
    <property type="project" value="TreeGrafter"/>
</dbReference>
<evidence type="ECO:0000256" key="3">
    <source>
        <dbReference type="ARBA" id="ARBA00022692"/>
    </source>
</evidence>
<dbReference type="InParanoid" id="Q231T6"/>
<comment type="domain">
    <text evidence="8">The DHHC domain is required for palmitoyltransferase activity.</text>
</comment>
<dbReference type="KEGG" id="tet:TTHERM_00782050"/>
<keyword evidence="2 8" id="KW-0808">Transferase</keyword>
<dbReference type="RefSeq" id="XP_001011461.2">
    <property type="nucleotide sequence ID" value="XM_001011461.2"/>
</dbReference>
<reference evidence="11" key="1">
    <citation type="journal article" date="2006" name="PLoS Biol.">
        <title>Macronuclear genome sequence of the ciliate Tetrahymena thermophila, a model eukaryote.</title>
        <authorList>
            <person name="Eisen J.A."/>
            <person name="Coyne R.S."/>
            <person name="Wu M."/>
            <person name="Wu D."/>
            <person name="Thiagarajan M."/>
            <person name="Wortman J.R."/>
            <person name="Badger J.H."/>
            <person name="Ren Q."/>
            <person name="Amedeo P."/>
            <person name="Jones K.M."/>
            <person name="Tallon L.J."/>
            <person name="Delcher A.L."/>
            <person name="Salzberg S.L."/>
            <person name="Silva J.C."/>
            <person name="Haas B.J."/>
            <person name="Majoros W.H."/>
            <person name="Farzad M."/>
            <person name="Carlton J.M."/>
            <person name="Smith R.K. Jr."/>
            <person name="Garg J."/>
            <person name="Pearlman R.E."/>
            <person name="Karrer K.M."/>
            <person name="Sun L."/>
            <person name="Manning G."/>
            <person name="Elde N.C."/>
            <person name="Turkewitz A.P."/>
            <person name="Asai D.J."/>
            <person name="Wilkes D.E."/>
            <person name="Wang Y."/>
            <person name="Cai H."/>
            <person name="Collins K."/>
            <person name="Stewart B.A."/>
            <person name="Lee S.R."/>
            <person name="Wilamowska K."/>
            <person name="Weinberg Z."/>
            <person name="Ruzzo W.L."/>
            <person name="Wloga D."/>
            <person name="Gaertig J."/>
            <person name="Frankel J."/>
            <person name="Tsao C.-C."/>
            <person name="Gorovsky M.A."/>
            <person name="Keeling P.J."/>
            <person name="Waller R.F."/>
            <person name="Patron N.J."/>
            <person name="Cherry J.M."/>
            <person name="Stover N.A."/>
            <person name="Krieger C.J."/>
            <person name="del Toro C."/>
            <person name="Ryder H.F."/>
            <person name="Williamson S.C."/>
            <person name="Barbeau R.A."/>
            <person name="Hamilton E.P."/>
            <person name="Orias E."/>
        </authorList>
    </citation>
    <scope>NUCLEOTIDE SEQUENCE [LARGE SCALE GENOMIC DNA]</scope>
    <source>
        <strain evidence="11">SB210</strain>
    </source>
</reference>
<accession>Q231T6</accession>
<dbReference type="Pfam" id="PF01529">
    <property type="entry name" value="DHHC"/>
    <property type="match status" value="1"/>
</dbReference>
<dbReference type="Proteomes" id="UP000009168">
    <property type="component" value="Unassembled WGS sequence"/>
</dbReference>
<dbReference type="PANTHER" id="PTHR22883:SF23">
    <property type="entry name" value="PALMITOYLTRANSFERASE ZDHHC6"/>
    <property type="match status" value="1"/>
</dbReference>
<protein>
    <recommendedName>
        <fullName evidence="8">Palmitoyltransferase</fullName>
        <ecNumber evidence="8">2.3.1.225</ecNumber>
    </recommendedName>
</protein>
<dbReference type="InterPro" id="IPR001594">
    <property type="entry name" value="Palmitoyltrfase_DHHC"/>
</dbReference>
<comment type="subcellular location">
    <subcellularLocation>
        <location evidence="1">Membrane</location>
        <topology evidence="1">Multi-pass membrane protein</topology>
    </subcellularLocation>
</comment>
<dbReference type="GO" id="GO:0016020">
    <property type="term" value="C:membrane"/>
    <property type="evidence" value="ECO:0007669"/>
    <property type="project" value="UniProtKB-SubCell"/>
</dbReference>
<evidence type="ECO:0000256" key="1">
    <source>
        <dbReference type="ARBA" id="ARBA00004141"/>
    </source>
</evidence>
<dbReference type="STRING" id="312017.Q231T6"/>
<evidence type="ECO:0000313" key="10">
    <source>
        <dbReference type="EMBL" id="EAR91216.2"/>
    </source>
</evidence>
<feature type="transmembrane region" description="Helical" evidence="8">
    <location>
        <begin position="47"/>
        <end position="67"/>
    </location>
</feature>
<keyword evidence="11" id="KW-1185">Reference proteome</keyword>
<dbReference type="OrthoDB" id="4096362at2759"/>
<keyword evidence="6 8" id="KW-0012">Acyltransferase</keyword>
<dbReference type="HOGENOM" id="CLU_1491973_0_0_1"/>
<feature type="transmembrane region" description="Helical" evidence="8">
    <location>
        <begin position="74"/>
        <end position="95"/>
    </location>
</feature>
<dbReference type="AlphaFoldDB" id="Q231T6"/>
<dbReference type="GO" id="GO:0019706">
    <property type="term" value="F:protein-cysteine S-palmitoyltransferase activity"/>
    <property type="evidence" value="ECO:0007669"/>
    <property type="project" value="UniProtKB-EC"/>
</dbReference>
<evidence type="ECO:0000256" key="8">
    <source>
        <dbReference type="RuleBase" id="RU079119"/>
    </source>
</evidence>
<sequence>MKIDQKDFIQLEQEDDKKDFYRRLGRFITFGRWRGKPLFYLGPDYRFFMPMYFALIVASVVCCYFCNQLQESQWSFVGAVSISILELFIYAITAFKDPGIVQDPELDIEELQHNSQSICYQCKVHKKKGRYHCEFCDVCIDGHDHHCPWTSKCIEINELNCIIRRYCFNNIFFEET</sequence>
<evidence type="ECO:0000259" key="9">
    <source>
        <dbReference type="Pfam" id="PF01529"/>
    </source>
</evidence>